<organism evidence="16 17">
    <name type="scientific">Cyprinus carpio</name>
    <name type="common">Common carp</name>
    <dbReference type="NCBI Taxonomy" id="7962"/>
    <lineage>
        <taxon>Eukaryota</taxon>
        <taxon>Metazoa</taxon>
        <taxon>Chordata</taxon>
        <taxon>Craniata</taxon>
        <taxon>Vertebrata</taxon>
        <taxon>Euteleostomi</taxon>
        <taxon>Actinopterygii</taxon>
        <taxon>Neopterygii</taxon>
        <taxon>Teleostei</taxon>
        <taxon>Ostariophysi</taxon>
        <taxon>Cypriniformes</taxon>
        <taxon>Cyprinidae</taxon>
        <taxon>Cyprininae</taxon>
        <taxon>Cyprinus</taxon>
    </lineage>
</organism>
<evidence type="ECO:0000256" key="11">
    <source>
        <dbReference type="ARBA" id="ARBA00023242"/>
    </source>
</evidence>
<feature type="domain" description="C2H2-type" evidence="15">
    <location>
        <begin position="49"/>
        <end position="79"/>
    </location>
</feature>
<keyword evidence="8" id="KW-0805">Transcription regulation</keyword>
<dbReference type="Pfam" id="PF00096">
    <property type="entry name" value="zf-C2H2"/>
    <property type="match status" value="3"/>
</dbReference>
<feature type="compositionally biased region" description="Polar residues" evidence="14">
    <location>
        <begin position="28"/>
        <end position="38"/>
    </location>
</feature>
<comment type="pathway">
    <text evidence="2">Protein modification; protein ubiquitination.</text>
</comment>
<feature type="domain" description="C2H2-type" evidence="15">
    <location>
        <begin position="152"/>
        <end position="181"/>
    </location>
</feature>
<dbReference type="GO" id="GO:0001227">
    <property type="term" value="F:DNA-binding transcription repressor activity, RNA polymerase II-specific"/>
    <property type="evidence" value="ECO:0007669"/>
    <property type="project" value="TreeGrafter"/>
</dbReference>
<keyword evidence="3" id="KW-0479">Metal-binding</keyword>
<evidence type="ECO:0000256" key="3">
    <source>
        <dbReference type="ARBA" id="ARBA00022723"/>
    </source>
</evidence>
<feature type="domain" description="C2H2-type" evidence="15">
    <location>
        <begin position="108"/>
        <end position="135"/>
    </location>
</feature>
<dbReference type="FunFam" id="3.30.160.60:FF:000100">
    <property type="entry name" value="Zinc finger 45-like"/>
    <property type="match status" value="1"/>
</dbReference>
<dbReference type="GO" id="GO:0008270">
    <property type="term" value="F:zinc ion binding"/>
    <property type="evidence" value="ECO:0007669"/>
    <property type="project" value="UniProtKB-KW"/>
</dbReference>
<dbReference type="FunFam" id="3.30.160.60:FF:000145">
    <property type="entry name" value="Zinc finger protein 574"/>
    <property type="match status" value="1"/>
</dbReference>
<dbReference type="PANTHER" id="PTHR24399:SF23">
    <property type="entry name" value="C2H2-TYPE DOMAIN-CONTAINING PROTEIN"/>
    <property type="match status" value="1"/>
</dbReference>
<evidence type="ECO:0000256" key="2">
    <source>
        <dbReference type="ARBA" id="ARBA00004906"/>
    </source>
</evidence>
<dbReference type="InterPro" id="IPR013087">
    <property type="entry name" value="Znf_C2H2_type"/>
</dbReference>
<dbReference type="PANTHER" id="PTHR24399">
    <property type="entry name" value="ZINC FINGER AND BTB DOMAIN-CONTAINING"/>
    <property type="match status" value="1"/>
</dbReference>
<keyword evidence="5 13" id="KW-0863">Zinc-finger</keyword>
<evidence type="ECO:0000313" key="17">
    <source>
        <dbReference type="Proteomes" id="UP000694700"/>
    </source>
</evidence>
<dbReference type="PROSITE" id="PS50157">
    <property type="entry name" value="ZINC_FINGER_C2H2_2"/>
    <property type="match status" value="5"/>
</dbReference>
<dbReference type="Proteomes" id="UP000694700">
    <property type="component" value="Unplaced"/>
</dbReference>
<evidence type="ECO:0000259" key="15">
    <source>
        <dbReference type="PROSITE" id="PS50157"/>
    </source>
</evidence>
<evidence type="ECO:0000256" key="8">
    <source>
        <dbReference type="ARBA" id="ARBA00023015"/>
    </source>
</evidence>
<feature type="domain" description="C2H2-type" evidence="15">
    <location>
        <begin position="182"/>
        <end position="209"/>
    </location>
</feature>
<dbReference type="AlphaFoldDB" id="A0A8C1U6E9"/>
<keyword evidence="4" id="KW-0677">Repeat</keyword>
<name>A0A8C1U6E9_CYPCA</name>
<dbReference type="SUPFAM" id="SSF57667">
    <property type="entry name" value="beta-beta-alpha zinc fingers"/>
    <property type="match status" value="3"/>
</dbReference>
<evidence type="ECO:0000256" key="4">
    <source>
        <dbReference type="ARBA" id="ARBA00022737"/>
    </source>
</evidence>
<dbReference type="Ensembl" id="ENSCCRT00015033760.1">
    <property type="protein sequence ID" value="ENSCCRP00015032627.1"/>
    <property type="gene ID" value="ENSCCRG00015013645.1"/>
</dbReference>
<dbReference type="Gene3D" id="3.30.160.60">
    <property type="entry name" value="Classic Zinc Finger"/>
    <property type="match status" value="6"/>
</dbReference>
<accession>A0A8C1U6E9</accession>
<dbReference type="PROSITE" id="PS00028">
    <property type="entry name" value="ZINC_FINGER_C2H2_1"/>
    <property type="match status" value="3"/>
</dbReference>
<dbReference type="FunFam" id="3.30.160.60:FF:000446">
    <property type="entry name" value="Zinc finger protein"/>
    <property type="match status" value="1"/>
</dbReference>
<keyword evidence="10" id="KW-0804">Transcription</keyword>
<dbReference type="FunFam" id="3.30.160.60:FF:001498">
    <property type="entry name" value="Zinc finger protein 404"/>
    <property type="match status" value="1"/>
</dbReference>
<evidence type="ECO:0000256" key="1">
    <source>
        <dbReference type="ARBA" id="ARBA00004123"/>
    </source>
</evidence>
<comment type="subcellular location">
    <subcellularLocation>
        <location evidence="1">Nucleus</location>
    </subcellularLocation>
</comment>
<evidence type="ECO:0000256" key="7">
    <source>
        <dbReference type="ARBA" id="ARBA00022833"/>
    </source>
</evidence>
<proteinExistence type="predicted"/>
<evidence type="ECO:0000256" key="10">
    <source>
        <dbReference type="ARBA" id="ARBA00023163"/>
    </source>
</evidence>
<evidence type="ECO:0000256" key="14">
    <source>
        <dbReference type="SAM" id="MobiDB-lite"/>
    </source>
</evidence>
<keyword evidence="7" id="KW-0862">Zinc</keyword>
<protein>
    <recommendedName>
        <fullName evidence="12">Zinc finger protein 865</fullName>
    </recommendedName>
</protein>
<dbReference type="InterPro" id="IPR036236">
    <property type="entry name" value="Znf_C2H2_sf"/>
</dbReference>
<dbReference type="SMART" id="SM00355">
    <property type="entry name" value="ZnF_C2H2"/>
    <property type="match status" value="5"/>
</dbReference>
<evidence type="ECO:0000256" key="12">
    <source>
        <dbReference type="ARBA" id="ARBA00068876"/>
    </source>
</evidence>
<sequence>NTQAIFHKDANKHRKCSTITSVEDEQPEVNTQAEQISTKSEKNKKTKPYECKECGKKFLFRRSLDHLLAHQRIHTGVKPYSCETCGKHFSHSGNVASHLITHSNDRPSKCSLCDKTFKTKKKMEMHQLVHTGEKPHICNECGQKFELQQHIFRWTRCECGKTFPKMFSLLRHKRVHSGIKQHCCEKCGKKFSQLRALETHLRKHTQKFEKKKFPCGINIVNCFPGLRR</sequence>
<dbReference type="GO" id="GO:0005654">
    <property type="term" value="C:nucleoplasm"/>
    <property type="evidence" value="ECO:0007669"/>
    <property type="project" value="TreeGrafter"/>
</dbReference>
<evidence type="ECO:0000256" key="13">
    <source>
        <dbReference type="PROSITE-ProRule" id="PRU00042"/>
    </source>
</evidence>
<keyword evidence="6" id="KW-0833">Ubl conjugation pathway</keyword>
<evidence type="ECO:0000256" key="9">
    <source>
        <dbReference type="ARBA" id="ARBA00023125"/>
    </source>
</evidence>
<keyword evidence="9" id="KW-0238">DNA-binding</keyword>
<evidence type="ECO:0000256" key="5">
    <source>
        <dbReference type="ARBA" id="ARBA00022771"/>
    </source>
</evidence>
<feature type="domain" description="C2H2-type" evidence="15">
    <location>
        <begin position="80"/>
        <end position="107"/>
    </location>
</feature>
<feature type="region of interest" description="Disordered" evidence="14">
    <location>
        <begin position="23"/>
        <end position="42"/>
    </location>
</feature>
<dbReference type="GO" id="GO:0000978">
    <property type="term" value="F:RNA polymerase II cis-regulatory region sequence-specific DNA binding"/>
    <property type="evidence" value="ECO:0007669"/>
    <property type="project" value="TreeGrafter"/>
</dbReference>
<evidence type="ECO:0000313" key="16">
    <source>
        <dbReference type="Ensembl" id="ENSCCRP00015032627.1"/>
    </source>
</evidence>
<evidence type="ECO:0000256" key="6">
    <source>
        <dbReference type="ARBA" id="ARBA00022786"/>
    </source>
</evidence>
<reference evidence="16" key="1">
    <citation type="submission" date="2025-08" db="UniProtKB">
        <authorList>
            <consortium name="Ensembl"/>
        </authorList>
    </citation>
    <scope>IDENTIFICATION</scope>
</reference>
<keyword evidence="11" id="KW-0539">Nucleus</keyword>